<dbReference type="Proteomes" id="UP001596406">
    <property type="component" value="Unassembled WGS sequence"/>
</dbReference>
<evidence type="ECO:0000313" key="1">
    <source>
        <dbReference type="EMBL" id="MFC6837718.1"/>
    </source>
</evidence>
<gene>
    <name evidence="1" type="ORF">ACFQHK_14580</name>
</gene>
<reference evidence="1 2" key="1">
    <citation type="journal article" date="2019" name="Int. J. Syst. Evol. Microbiol.">
        <title>The Global Catalogue of Microorganisms (GCM) 10K type strain sequencing project: providing services to taxonomists for standard genome sequencing and annotation.</title>
        <authorList>
            <consortium name="The Broad Institute Genomics Platform"/>
            <consortium name="The Broad Institute Genome Sequencing Center for Infectious Disease"/>
            <person name="Wu L."/>
            <person name="Ma J."/>
        </authorList>
    </citation>
    <scope>NUCLEOTIDE SEQUENCE [LARGE SCALE GENOMIC DNA]</scope>
    <source>
        <strain evidence="1 2">PSRA2</strain>
    </source>
</reference>
<dbReference type="RefSeq" id="WP_304449381.1">
    <property type="nucleotide sequence ID" value="NZ_JARRAH010000001.1"/>
</dbReference>
<proteinExistence type="predicted"/>
<keyword evidence="2" id="KW-1185">Reference proteome</keyword>
<evidence type="ECO:0000313" key="2">
    <source>
        <dbReference type="Proteomes" id="UP001596406"/>
    </source>
</evidence>
<sequence length="131" mass="14818">MDDVSLGVPQPILDALPDDDGNAANDMHRAVEGLETRINRAIDDAGDDAEAAGFVMDVVEHLEERAERYDEFIPELRAWGQSPIYAIAWRNLQADLIAQLYDHEGLADRLDHERNYRIVEDGIRLSDVFKD</sequence>
<dbReference type="Pfam" id="PF25926">
    <property type="entry name" value="DUF7971"/>
    <property type="match status" value="1"/>
</dbReference>
<protein>
    <submittedName>
        <fullName evidence="1">Uncharacterized protein</fullName>
    </submittedName>
</protein>
<accession>A0ABD5UBV9</accession>
<dbReference type="InterPro" id="IPR058277">
    <property type="entry name" value="DUF7971"/>
</dbReference>
<comment type="caution">
    <text evidence="1">The sequence shown here is derived from an EMBL/GenBank/DDBJ whole genome shotgun (WGS) entry which is preliminary data.</text>
</comment>
<name>A0ABD5UBV9_9EURY</name>
<organism evidence="1 2">
    <name type="scientific">Halomarina ordinaria</name>
    <dbReference type="NCBI Taxonomy" id="3033939"/>
    <lineage>
        <taxon>Archaea</taxon>
        <taxon>Methanobacteriati</taxon>
        <taxon>Methanobacteriota</taxon>
        <taxon>Stenosarchaea group</taxon>
        <taxon>Halobacteria</taxon>
        <taxon>Halobacteriales</taxon>
        <taxon>Natronomonadaceae</taxon>
        <taxon>Halomarina</taxon>
    </lineage>
</organism>
<dbReference type="EMBL" id="JBHSXM010000001">
    <property type="protein sequence ID" value="MFC6837718.1"/>
    <property type="molecule type" value="Genomic_DNA"/>
</dbReference>
<dbReference type="AlphaFoldDB" id="A0ABD5UBV9"/>